<evidence type="ECO:0000313" key="1">
    <source>
        <dbReference type="EMBL" id="KAJ0087242.1"/>
    </source>
</evidence>
<keyword evidence="2" id="KW-1185">Reference proteome</keyword>
<gene>
    <name evidence="1" type="ORF">Patl1_09108</name>
</gene>
<organism evidence="1 2">
    <name type="scientific">Pistacia atlantica</name>
    <dbReference type="NCBI Taxonomy" id="434234"/>
    <lineage>
        <taxon>Eukaryota</taxon>
        <taxon>Viridiplantae</taxon>
        <taxon>Streptophyta</taxon>
        <taxon>Embryophyta</taxon>
        <taxon>Tracheophyta</taxon>
        <taxon>Spermatophyta</taxon>
        <taxon>Magnoliopsida</taxon>
        <taxon>eudicotyledons</taxon>
        <taxon>Gunneridae</taxon>
        <taxon>Pentapetalae</taxon>
        <taxon>rosids</taxon>
        <taxon>malvids</taxon>
        <taxon>Sapindales</taxon>
        <taxon>Anacardiaceae</taxon>
        <taxon>Pistacia</taxon>
    </lineage>
</organism>
<dbReference type="Proteomes" id="UP001164250">
    <property type="component" value="Chromosome 10"/>
</dbReference>
<protein>
    <submittedName>
        <fullName evidence="1">Uncharacterized protein</fullName>
    </submittedName>
</protein>
<name>A0ACC1AKN3_9ROSI</name>
<proteinExistence type="predicted"/>
<evidence type="ECO:0000313" key="2">
    <source>
        <dbReference type="Proteomes" id="UP001164250"/>
    </source>
</evidence>
<comment type="caution">
    <text evidence="1">The sequence shown here is derived from an EMBL/GenBank/DDBJ whole genome shotgun (WGS) entry which is preliminary data.</text>
</comment>
<accession>A0ACC1AKN3</accession>
<dbReference type="EMBL" id="CM047906">
    <property type="protein sequence ID" value="KAJ0087242.1"/>
    <property type="molecule type" value="Genomic_DNA"/>
</dbReference>
<reference evidence="2" key="1">
    <citation type="journal article" date="2023" name="G3 (Bethesda)">
        <title>Genome assembly and association tests identify interacting loci associated with vigor, precocity, and sex in interspecific pistachio rootstocks.</title>
        <authorList>
            <person name="Palmer W."/>
            <person name="Jacygrad E."/>
            <person name="Sagayaradj S."/>
            <person name="Cavanaugh K."/>
            <person name="Han R."/>
            <person name="Bertier L."/>
            <person name="Beede B."/>
            <person name="Kafkas S."/>
            <person name="Golino D."/>
            <person name="Preece J."/>
            <person name="Michelmore R."/>
        </authorList>
    </citation>
    <scope>NUCLEOTIDE SEQUENCE [LARGE SCALE GENOMIC DNA]</scope>
</reference>
<sequence length="518" mass="57384">MMLDLLIIKAFYPGSYPLNSEQSSNLTKYDETDTEIDLKKESNSSEAVTNESPFHFSIYKWASKGVPLALAMPPRGGNSSRLKEDSGTDRSSGSDGWIGSERMARELPKEILPDTKSFAMEHNKQDNGPPSVTSTQDRVEPCRRVGPDDSISQSTGEEAQTYSQSEIGLSDILEKKKSVVAEEGRKPDLKPLCSLFYDNDFEQSNEDIPEKASRKESTVKITKKPSVVFDSSKIMKKRDGKKPTLDNAEVGKASLQASTINSGDPGKIRVKGKVKEFVKIFNQESLAKPETSVASPSQSSGWKAIGIAKARKEVNFSKTGTDEKIHRLNGHTKKSMPGAPIMVDEYLQQSEKQHSSVKNTNHMSNGSSRIKDSSSTASIPNDPKVVVGDLDESFQENFQVKELTEDENKLPQVGNDHEDIQAIDAKIRQWSNGKEGNIRSLLSTLQYVLWPDCGWKPVPLVDIIEGNAVKRSYQKALLCLHPDKLQQKGAASHQKYTAENVFDILQDAWTHFNSLGSM</sequence>